<protein>
    <recommendedName>
        <fullName evidence="2">Flavinylation-associated cytochrome domain-containing protein</fullName>
    </recommendedName>
</protein>
<dbReference type="InterPro" id="IPR025517">
    <property type="entry name" value="DUF4405"/>
</dbReference>
<accession>A0ABN8ERY2</accession>
<dbReference type="RefSeq" id="WP_238804639.1">
    <property type="nucleotide sequence ID" value="NZ_CAKLPY010000001.1"/>
</dbReference>
<reference evidence="3" key="1">
    <citation type="submission" date="2021-12" db="EMBL/GenBank/DDBJ databases">
        <authorList>
            <person name="Rodrigo-Torres L."/>
            <person name="Arahal R. D."/>
            <person name="Lucena T."/>
        </authorList>
    </citation>
    <scope>NUCLEOTIDE SEQUENCE</scope>
    <source>
        <strain evidence="3">CECT 8858</strain>
    </source>
</reference>
<keyword evidence="1" id="KW-0472">Membrane</keyword>
<sequence length="272" mass="30046">MKKKNIISLSVAFAFLALSITGVLLYIKQKAHAVEMTHTIFGLIFVGFAIFHIVNNWSSITGYSKERKSGKFQKEFIIAGIAFLVILAGAITELLEPVAEAGRIFAGKRPPRPEQLTFSEVKTNNDVKGTALTILLEKTKETELPVTAIWVEDSAHNFVENLFVPAKIAAIPADEEEAREGHFDISDFKAETLTVWSGKAKVKTANFEQETPHDNFVLKTNTTSIGQFFILLEVKSGNKTEVYEASVDKAKGDVFKLKSKENGLIARGLVEL</sequence>
<feature type="transmembrane region" description="Helical" evidence="1">
    <location>
        <begin position="6"/>
        <end position="27"/>
    </location>
</feature>
<feature type="transmembrane region" description="Helical" evidence="1">
    <location>
        <begin position="77"/>
        <end position="95"/>
    </location>
</feature>
<feature type="domain" description="Flavinylation-associated cytochrome" evidence="2">
    <location>
        <begin position="6"/>
        <end position="57"/>
    </location>
</feature>
<comment type="caution">
    <text evidence="3">The sequence shown here is derived from an EMBL/GenBank/DDBJ whole genome shotgun (WGS) entry which is preliminary data.</text>
</comment>
<feature type="transmembrane region" description="Helical" evidence="1">
    <location>
        <begin position="39"/>
        <end position="57"/>
    </location>
</feature>
<keyword evidence="1" id="KW-1133">Transmembrane helix</keyword>
<name>A0ABN8ERY2_9BACT</name>
<evidence type="ECO:0000259" key="2">
    <source>
        <dbReference type="Pfam" id="PF14358"/>
    </source>
</evidence>
<proteinExistence type="predicted"/>
<evidence type="ECO:0000313" key="4">
    <source>
        <dbReference type="Proteomes" id="UP000837932"/>
    </source>
</evidence>
<evidence type="ECO:0000256" key="1">
    <source>
        <dbReference type="SAM" id="Phobius"/>
    </source>
</evidence>
<dbReference type="Proteomes" id="UP000837932">
    <property type="component" value="Unassembled WGS sequence"/>
</dbReference>
<dbReference type="EMBL" id="CAKLPY010000001">
    <property type="protein sequence ID" value="CAH0994671.1"/>
    <property type="molecule type" value="Genomic_DNA"/>
</dbReference>
<evidence type="ECO:0000313" key="3">
    <source>
        <dbReference type="EMBL" id="CAH0994671.1"/>
    </source>
</evidence>
<keyword evidence="4" id="KW-1185">Reference proteome</keyword>
<organism evidence="3 4">
    <name type="scientific">Emticicia aquatica</name>
    <dbReference type="NCBI Taxonomy" id="1681835"/>
    <lineage>
        <taxon>Bacteria</taxon>
        <taxon>Pseudomonadati</taxon>
        <taxon>Bacteroidota</taxon>
        <taxon>Cytophagia</taxon>
        <taxon>Cytophagales</taxon>
        <taxon>Leadbetterellaceae</taxon>
        <taxon>Emticicia</taxon>
    </lineage>
</organism>
<keyword evidence="1" id="KW-0812">Transmembrane</keyword>
<dbReference type="Pfam" id="PF14358">
    <property type="entry name" value="DUF4405"/>
    <property type="match status" value="1"/>
</dbReference>
<gene>
    <name evidence="3" type="ORF">EMA8858_00783</name>
</gene>